<protein>
    <submittedName>
        <fullName evidence="2">Lamin Tail Domain</fullName>
    </submittedName>
</protein>
<dbReference type="InterPro" id="IPR036415">
    <property type="entry name" value="Lamin_tail_dom_sf"/>
</dbReference>
<organism evidence="2 3">
    <name type="scientific">Actinopolymorpha cephalotaxi</name>
    <dbReference type="NCBI Taxonomy" id="504797"/>
    <lineage>
        <taxon>Bacteria</taxon>
        <taxon>Bacillati</taxon>
        <taxon>Actinomycetota</taxon>
        <taxon>Actinomycetes</taxon>
        <taxon>Propionibacteriales</taxon>
        <taxon>Actinopolymorphaceae</taxon>
        <taxon>Actinopolymorpha</taxon>
    </lineage>
</organism>
<evidence type="ECO:0000259" key="1">
    <source>
        <dbReference type="PROSITE" id="PS51841"/>
    </source>
</evidence>
<dbReference type="SUPFAM" id="SSF74853">
    <property type="entry name" value="Lamin A/C globular tail domain"/>
    <property type="match status" value="1"/>
</dbReference>
<reference evidence="2 3" key="1">
    <citation type="submission" date="2016-10" db="EMBL/GenBank/DDBJ databases">
        <authorList>
            <person name="de Groot N.N."/>
        </authorList>
    </citation>
    <scope>NUCLEOTIDE SEQUENCE [LARGE SCALE GENOMIC DNA]</scope>
    <source>
        <strain evidence="2 3">CPCC 202808</strain>
    </source>
</reference>
<dbReference type="Pfam" id="PF00932">
    <property type="entry name" value="LTD"/>
    <property type="match status" value="1"/>
</dbReference>
<feature type="domain" description="LTD" evidence="1">
    <location>
        <begin position="39"/>
        <end position="158"/>
    </location>
</feature>
<evidence type="ECO:0000313" key="2">
    <source>
        <dbReference type="EMBL" id="SFG63603.1"/>
    </source>
</evidence>
<accession>A0A1I2TF99</accession>
<sequence length="166" mass="17495">MSNGGTIQMRLRSTVAAFVAALSVAMTGVAVLGAPGPFVGSADAATAIRFGRIQYDSPGTDNRSNKSLNAEYVVVRNIGTTSVNLRGWTVRDAQRHVYTFGTFTLKHGTSVTLHTGRGTNTASHRYWGSGAYIWNNTGDTATLRSGSGATQDTCRWTKAGSGATNC</sequence>
<name>A0A1I2TF99_9ACTN</name>
<dbReference type="InterPro" id="IPR001322">
    <property type="entry name" value="Lamin_tail_dom"/>
</dbReference>
<gene>
    <name evidence="2" type="ORF">SAMN05421678_107169</name>
</gene>
<dbReference type="PROSITE" id="PS51841">
    <property type="entry name" value="LTD"/>
    <property type="match status" value="1"/>
</dbReference>
<dbReference type="STRING" id="504797.SAMN05421678_107169"/>
<dbReference type="Gene3D" id="2.60.40.1260">
    <property type="entry name" value="Lamin Tail domain"/>
    <property type="match status" value="1"/>
</dbReference>
<proteinExistence type="predicted"/>
<evidence type="ECO:0000313" key="3">
    <source>
        <dbReference type="Proteomes" id="UP000199052"/>
    </source>
</evidence>
<dbReference type="AlphaFoldDB" id="A0A1I2TF99"/>
<dbReference type="EMBL" id="FOOI01000007">
    <property type="protein sequence ID" value="SFG63603.1"/>
    <property type="molecule type" value="Genomic_DNA"/>
</dbReference>
<dbReference type="Proteomes" id="UP000199052">
    <property type="component" value="Unassembled WGS sequence"/>
</dbReference>